<accession>A0ABR1DB54</accession>
<protein>
    <submittedName>
        <fullName evidence="2">Uncharacterized protein</fullName>
    </submittedName>
</protein>
<reference evidence="2 3" key="1">
    <citation type="submission" date="2023-08" db="EMBL/GenBank/DDBJ databases">
        <title>A Necator americanus chromosomal reference genome.</title>
        <authorList>
            <person name="Ilik V."/>
            <person name="Petrzelkova K.J."/>
            <person name="Pardy F."/>
            <person name="Fuh T."/>
            <person name="Niatou-Singa F.S."/>
            <person name="Gouil Q."/>
            <person name="Baker L."/>
            <person name="Ritchie M.E."/>
            <person name="Jex A.R."/>
            <person name="Gazzola D."/>
            <person name="Li H."/>
            <person name="Toshio Fujiwara R."/>
            <person name="Zhan B."/>
            <person name="Aroian R.V."/>
            <person name="Pafco B."/>
            <person name="Schwarz E.M."/>
        </authorList>
    </citation>
    <scope>NUCLEOTIDE SEQUENCE [LARGE SCALE GENOMIC DNA]</scope>
    <source>
        <strain evidence="2 3">Aroian</strain>
        <tissue evidence="2">Whole animal</tissue>
    </source>
</reference>
<evidence type="ECO:0000313" key="3">
    <source>
        <dbReference type="Proteomes" id="UP001303046"/>
    </source>
</evidence>
<dbReference type="InterPro" id="IPR036397">
    <property type="entry name" value="RNaseH_sf"/>
</dbReference>
<feature type="compositionally biased region" description="Basic and acidic residues" evidence="1">
    <location>
        <begin position="62"/>
        <end position="80"/>
    </location>
</feature>
<feature type="region of interest" description="Disordered" evidence="1">
    <location>
        <begin position="55"/>
        <end position="80"/>
    </location>
</feature>
<organism evidence="2 3">
    <name type="scientific">Necator americanus</name>
    <name type="common">Human hookworm</name>
    <dbReference type="NCBI Taxonomy" id="51031"/>
    <lineage>
        <taxon>Eukaryota</taxon>
        <taxon>Metazoa</taxon>
        <taxon>Ecdysozoa</taxon>
        <taxon>Nematoda</taxon>
        <taxon>Chromadorea</taxon>
        <taxon>Rhabditida</taxon>
        <taxon>Rhabditina</taxon>
        <taxon>Rhabditomorpha</taxon>
        <taxon>Strongyloidea</taxon>
        <taxon>Ancylostomatidae</taxon>
        <taxon>Bunostominae</taxon>
        <taxon>Necator</taxon>
    </lineage>
</organism>
<dbReference type="EMBL" id="JAVFWL010000004">
    <property type="protein sequence ID" value="KAK6747475.1"/>
    <property type="molecule type" value="Genomic_DNA"/>
</dbReference>
<name>A0ABR1DB54_NECAM</name>
<evidence type="ECO:0000313" key="2">
    <source>
        <dbReference type="EMBL" id="KAK6747475.1"/>
    </source>
</evidence>
<keyword evidence="3" id="KW-1185">Reference proteome</keyword>
<dbReference type="Gene3D" id="3.30.420.10">
    <property type="entry name" value="Ribonuclease H-like superfamily/Ribonuclease H"/>
    <property type="match status" value="1"/>
</dbReference>
<evidence type="ECO:0000256" key="1">
    <source>
        <dbReference type="SAM" id="MobiDB-lite"/>
    </source>
</evidence>
<comment type="caution">
    <text evidence="2">The sequence shown here is derived from an EMBL/GenBank/DDBJ whole genome shotgun (WGS) entry which is preliminary data.</text>
</comment>
<dbReference type="Proteomes" id="UP001303046">
    <property type="component" value="Unassembled WGS sequence"/>
</dbReference>
<proteinExistence type="predicted"/>
<sequence length="80" mass="8919">MGPNASTGVQEDHVELVDSTGTIPTLHILPVHAPSEYQLFPSLAHHLEGRHFVDENELQSSSDHKSSDFYKKGIDKLPER</sequence>
<gene>
    <name evidence="2" type="primary">Necator_chrIV.g13878</name>
    <name evidence="2" type="ORF">RB195_000586</name>
</gene>